<keyword evidence="12" id="KW-0472">Membrane</keyword>
<feature type="domain" description="GH18" evidence="18">
    <location>
        <begin position="46"/>
        <end position="417"/>
    </location>
</feature>
<feature type="domain" description="WSC" evidence="17">
    <location>
        <begin position="673"/>
        <end position="765"/>
    </location>
</feature>
<evidence type="ECO:0000256" key="1">
    <source>
        <dbReference type="ARBA" id="ARBA00004434"/>
    </source>
</evidence>
<keyword evidence="7" id="KW-0999">Mitochondrion inner membrane</keyword>
<evidence type="ECO:0000256" key="11">
    <source>
        <dbReference type="ARBA" id="ARBA00023128"/>
    </source>
</evidence>
<evidence type="ECO:0000256" key="13">
    <source>
        <dbReference type="ARBA" id="ARBA00044955"/>
    </source>
</evidence>
<dbReference type="InterPro" id="IPR003960">
    <property type="entry name" value="ATPase_AAA_CS"/>
</dbReference>
<dbReference type="SUPFAM" id="SSF52540">
    <property type="entry name" value="P-loop containing nucleoside triphosphate hydrolases"/>
    <property type="match status" value="1"/>
</dbReference>
<evidence type="ECO:0000256" key="7">
    <source>
        <dbReference type="ARBA" id="ARBA00022792"/>
    </source>
</evidence>
<dbReference type="PROSITE" id="PS51910">
    <property type="entry name" value="GH18_2"/>
    <property type="match status" value="1"/>
</dbReference>
<dbReference type="InterPro" id="IPR003593">
    <property type="entry name" value="AAA+_ATPase"/>
</dbReference>
<keyword evidence="20" id="KW-1185">Reference proteome</keyword>
<comment type="similarity">
    <text evidence="2">Belongs to the AAA ATPase family. BCS1 subfamily.</text>
</comment>
<keyword evidence="11" id="KW-0496">Mitochondrion</keyword>
<comment type="subcellular location">
    <subcellularLocation>
        <location evidence="1">Mitochondrion inner membrane</location>
        <topology evidence="1">Single-pass membrane protein</topology>
    </subcellularLocation>
</comment>
<dbReference type="Pfam" id="PF25426">
    <property type="entry name" value="AAA_lid_BCS1"/>
    <property type="match status" value="1"/>
</dbReference>
<evidence type="ECO:0000256" key="3">
    <source>
        <dbReference type="ARBA" id="ARBA00008682"/>
    </source>
</evidence>
<evidence type="ECO:0000256" key="10">
    <source>
        <dbReference type="ARBA" id="ARBA00022989"/>
    </source>
</evidence>
<dbReference type="Proteomes" id="UP000253153">
    <property type="component" value="Unassembled WGS sequence"/>
</dbReference>
<dbReference type="Pfam" id="PF08740">
    <property type="entry name" value="BCS1_N"/>
    <property type="match status" value="1"/>
</dbReference>
<dbReference type="Gene3D" id="3.10.50.10">
    <property type="match status" value="1"/>
</dbReference>
<dbReference type="SUPFAM" id="SSF54556">
    <property type="entry name" value="Chitinase insertion domain"/>
    <property type="match status" value="1"/>
</dbReference>
<organism evidence="19 20">
    <name type="scientific">Fusarium coffeatum</name>
    <dbReference type="NCBI Taxonomy" id="231269"/>
    <lineage>
        <taxon>Eukaryota</taxon>
        <taxon>Fungi</taxon>
        <taxon>Dikarya</taxon>
        <taxon>Ascomycota</taxon>
        <taxon>Pezizomycotina</taxon>
        <taxon>Sordariomycetes</taxon>
        <taxon>Hypocreomycetidae</taxon>
        <taxon>Hypocreales</taxon>
        <taxon>Nectriaceae</taxon>
        <taxon>Fusarium</taxon>
        <taxon>Fusarium incarnatum-equiseti species complex</taxon>
    </lineage>
</organism>
<evidence type="ECO:0000256" key="14">
    <source>
        <dbReference type="ARBA" id="ARBA00048778"/>
    </source>
</evidence>
<dbReference type="PROSITE" id="PS51212">
    <property type="entry name" value="WSC"/>
    <property type="match status" value="2"/>
</dbReference>
<feature type="region of interest" description="Disordered" evidence="15">
    <location>
        <begin position="462"/>
        <end position="485"/>
    </location>
</feature>
<keyword evidence="9" id="KW-0067">ATP-binding</keyword>
<dbReference type="Pfam" id="PF01822">
    <property type="entry name" value="WSC"/>
    <property type="match status" value="2"/>
</dbReference>
<keyword evidence="5" id="KW-0812">Transmembrane</keyword>
<evidence type="ECO:0000256" key="16">
    <source>
        <dbReference type="SAM" id="SignalP"/>
    </source>
</evidence>
<comment type="similarity">
    <text evidence="3">Belongs to the glycosyl hydrolase 18 family. Chitinase class V subfamily.</text>
</comment>
<protein>
    <recommendedName>
        <fullName evidence="4">chitinase</fullName>
        <ecNumber evidence="4">3.2.1.14</ecNumber>
    </recommendedName>
</protein>
<evidence type="ECO:0000313" key="20">
    <source>
        <dbReference type="Proteomes" id="UP000253153"/>
    </source>
</evidence>
<dbReference type="InterPro" id="IPR014851">
    <property type="entry name" value="BCS1_N"/>
</dbReference>
<dbReference type="InterPro" id="IPR027417">
    <property type="entry name" value="P-loop_NTPase"/>
</dbReference>
<evidence type="ECO:0000259" key="18">
    <source>
        <dbReference type="PROSITE" id="PS51910"/>
    </source>
</evidence>
<dbReference type="InterPro" id="IPR001223">
    <property type="entry name" value="Glyco_hydro18_cat"/>
</dbReference>
<gene>
    <name evidence="19" type="ORF">FIESC28_02866</name>
</gene>
<dbReference type="GeneID" id="41992311"/>
<dbReference type="InterPro" id="IPR011583">
    <property type="entry name" value="Chitinase_II/V-like_cat"/>
</dbReference>
<dbReference type="InterPro" id="IPR057495">
    <property type="entry name" value="AAA_lid_BCS1"/>
</dbReference>
<comment type="caution">
    <text evidence="19">The sequence shown here is derived from an EMBL/GenBank/DDBJ whole genome shotgun (WGS) entry which is preliminary data.</text>
</comment>
<evidence type="ECO:0000256" key="2">
    <source>
        <dbReference type="ARBA" id="ARBA00007448"/>
    </source>
</evidence>
<comment type="similarity">
    <text evidence="13">Belongs to the secreted LysM effector family.</text>
</comment>
<dbReference type="Gene3D" id="3.10.350.10">
    <property type="entry name" value="LysM domain"/>
    <property type="match status" value="1"/>
</dbReference>
<dbReference type="PANTHER" id="PTHR23070">
    <property type="entry name" value="BCS1 AAA-TYPE ATPASE"/>
    <property type="match status" value="1"/>
</dbReference>
<dbReference type="InterPro" id="IPR017853">
    <property type="entry name" value="GH"/>
</dbReference>
<feature type="domain" description="WSC" evidence="17">
    <location>
        <begin position="568"/>
        <end position="667"/>
    </location>
</feature>
<comment type="catalytic activity">
    <reaction evidence="14">
        <text>ATP + H2O = ADP + phosphate + H(+)</text>
        <dbReference type="Rhea" id="RHEA:13065"/>
        <dbReference type="ChEBI" id="CHEBI:15377"/>
        <dbReference type="ChEBI" id="CHEBI:15378"/>
        <dbReference type="ChEBI" id="CHEBI:30616"/>
        <dbReference type="ChEBI" id="CHEBI:43474"/>
        <dbReference type="ChEBI" id="CHEBI:456216"/>
    </reaction>
    <physiologicalReaction direction="left-to-right" evidence="14">
        <dbReference type="Rhea" id="RHEA:13066"/>
    </physiologicalReaction>
</comment>
<proteinExistence type="inferred from homology"/>
<dbReference type="SMART" id="SM00382">
    <property type="entry name" value="AAA"/>
    <property type="match status" value="1"/>
</dbReference>
<dbReference type="PROSITE" id="PS00674">
    <property type="entry name" value="AAA"/>
    <property type="match status" value="1"/>
</dbReference>
<keyword evidence="10" id="KW-1133">Transmembrane helix</keyword>
<evidence type="ECO:0000256" key="12">
    <source>
        <dbReference type="ARBA" id="ARBA00023136"/>
    </source>
</evidence>
<evidence type="ECO:0000259" key="17">
    <source>
        <dbReference type="PROSITE" id="PS51212"/>
    </source>
</evidence>
<dbReference type="OrthoDB" id="1046782at2759"/>
<dbReference type="InterPro" id="IPR029070">
    <property type="entry name" value="Chitinase_insertion_sf"/>
</dbReference>
<dbReference type="InterPro" id="IPR036779">
    <property type="entry name" value="LysM_dom_sf"/>
</dbReference>
<dbReference type="SMART" id="SM00636">
    <property type="entry name" value="Glyco_18"/>
    <property type="match status" value="1"/>
</dbReference>
<dbReference type="RefSeq" id="XP_031018967.1">
    <property type="nucleotide sequence ID" value="XM_031157015.1"/>
</dbReference>
<dbReference type="EC" id="3.2.1.14" evidence="4"/>
<keyword evidence="8" id="KW-0378">Hydrolase</keyword>
<accession>A0A366S6R2</accession>
<dbReference type="GO" id="GO:0005975">
    <property type="term" value="P:carbohydrate metabolic process"/>
    <property type="evidence" value="ECO:0007669"/>
    <property type="project" value="InterPro"/>
</dbReference>
<dbReference type="GO" id="GO:0008061">
    <property type="term" value="F:chitin binding"/>
    <property type="evidence" value="ECO:0007669"/>
    <property type="project" value="InterPro"/>
</dbReference>
<dbReference type="Pfam" id="PF00004">
    <property type="entry name" value="AAA"/>
    <property type="match status" value="1"/>
</dbReference>
<evidence type="ECO:0000256" key="6">
    <source>
        <dbReference type="ARBA" id="ARBA00022741"/>
    </source>
</evidence>
<dbReference type="SMART" id="SM01024">
    <property type="entry name" value="BCS1_N"/>
    <property type="match status" value="1"/>
</dbReference>
<dbReference type="InterPro" id="IPR002889">
    <property type="entry name" value="WSC_carb-bd"/>
</dbReference>
<dbReference type="AlphaFoldDB" id="A0A366S6R2"/>
<evidence type="ECO:0000256" key="9">
    <source>
        <dbReference type="ARBA" id="ARBA00022840"/>
    </source>
</evidence>
<dbReference type="Pfam" id="PF00704">
    <property type="entry name" value="Glyco_hydro_18"/>
    <property type="match status" value="1"/>
</dbReference>
<dbReference type="EMBL" id="QKXC01000058">
    <property type="protein sequence ID" value="RBR24376.1"/>
    <property type="molecule type" value="Genomic_DNA"/>
</dbReference>
<feature type="signal peptide" evidence="16">
    <location>
        <begin position="1"/>
        <end position="24"/>
    </location>
</feature>
<feature type="chain" id="PRO_5016703748" description="chitinase" evidence="16">
    <location>
        <begin position="25"/>
        <end position="1251"/>
    </location>
</feature>
<keyword evidence="16" id="KW-0732">Signal</keyword>
<dbReference type="GO" id="GO:0008843">
    <property type="term" value="F:endochitinase activity"/>
    <property type="evidence" value="ECO:0007669"/>
    <property type="project" value="UniProtKB-EC"/>
</dbReference>
<dbReference type="Gene3D" id="3.20.20.80">
    <property type="entry name" value="Glycosidases"/>
    <property type="match status" value="1"/>
</dbReference>
<dbReference type="GO" id="GO:0005743">
    <property type="term" value="C:mitochondrial inner membrane"/>
    <property type="evidence" value="ECO:0007669"/>
    <property type="project" value="UniProtKB-SubCell"/>
</dbReference>
<evidence type="ECO:0000256" key="4">
    <source>
        <dbReference type="ARBA" id="ARBA00012729"/>
    </source>
</evidence>
<keyword evidence="6" id="KW-0547">Nucleotide-binding</keyword>
<dbReference type="GO" id="GO:0005524">
    <property type="term" value="F:ATP binding"/>
    <property type="evidence" value="ECO:0007669"/>
    <property type="project" value="UniProtKB-KW"/>
</dbReference>
<evidence type="ECO:0000256" key="8">
    <source>
        <dbReference type="ARBA" id="ARBA00022801"/>
    </source>
</evidence>
<evidence type="ECO:0000313" key="19">
    <source>
        <dbReference type="EMBL" id="RBR24376.1"/>
    </source>
</evidence>
<dbReference type="Gene3D" id="3.40.50.300">
    <property type="entry name" value="P-loop containing nucleotide triphosphate hydrolases"/>
    <property type="match status" value="1"/>
</dbReference>
<dbReference type="SUPFAM" id="SSF51445">
    <property type="entry name" value="(Trans)glycosidases"/>
    <property type="match status" value="1"/>
</dbReference>
<dbReference type="GO" id="GO:0016887">
    <property type="term" value="F:ATP hydrolysis activity"/>
    <property type="evidence" value="ECO:0007669"/>
    <property type="project" value="InterPro"/>
</dbReference>
<reference evidence="19 20" key="1">
    <citation type="submission" date="2018-06" db="EMBL/GenBank/DDBJ databases">
        <title>Fusarium incarnatum-equiseti species complex species 28.</title>
        <authorList>
            <person name="Gardiner D.M."/>
        </authorList>
    </citation>
    <scope>NUCLEOTIDE SEQUENCE [LARGE SCALE GENOMIC DNA]</scope>
    <source>
        <strain evidence="19 20">FIESC_28</strain>
    </source>
</reference>
<dbReference type="InterPro" id="IPR003959">
    <property type="entry name" value="ATPase_AAA_core"/>
</dbReference>
<evidence type="ECO:0000256" key="5">
    <source>
        <dbReference type="ARBA" id="ARBA00022692"/>
    </source>
</evidence>
<sequence>MWSLYRLAAIILPLILLWKLLVSASEDIQHDDPYTTPSCSDTGPMKRVVGYYQDWSESVYCDSPSPEDIPDGVYTHINFAYAGIDLRTLKIIPHFRKDTETYKRLAAKKKIDSNLKIFITIGGPPADAEDSTAIAFSKILRSKKNQKIFIRSLISFLWTYDFDGVDIDWRYNLNVEDFEDYDHLPIFLRNLNDALKQTSRSGLSIALPGSDRQRLTHYNMPEVARHVDFINFRTFDLHGVWNGLNEWSHQDSYIYPHTNLNDVQTSTGVLAGMLAEGGVDLGKINMGLAFYARTFTASDPNCSHPRSRLTSLSKCKLDSGGPSADCTNTVGLKSNSEIKKKYLDEEHNVELDTIDAVKVIRDGREWLTYDDEETWKLKIDFVRRQGACIGGVVVSDINHDTKAGDFSKKLETVTKYKSNAVFTYLTFDKRPGGGYESRWVGEPKNKWISRLKNFANLLQKPPPGGKYQHNITDKEPQTPSEYADEAVDPPAGAILAEGTVRSCGRWHTVKEYEDCARILVPNNITLAVFAYVNPSVSPTNCTGSLVEGHTYCVGPTHEVIPSKHPSLPQYKYGCYARELYTRNSVLYHDFEGHRRGMTVVRCQLSCLSEAADRNPVFGLQNGDTCLCGPLLAMNSQRVNDSQCDMHCNGDKRPGCGGKHAVQIYSHLDYLPVRSKEMGCFTHDEKKPVLTGGSFEAKDMSDDICGSYCSDKGFNFFAVSEDTMCLCGDALAKSGKKVDWEECNLHCMVREAPCGPFNGCAHPQLSMSHRIPIGPTAGPLLDPWTHGISIIRDICSRWSELDITQIGSLIAIAGTVPTAWRFLNGAWHEVYGTIRRFFLASVTIPGGDPLNRSVVKWVLANRERHYRSFHGRTDVGQNGDRAAALKKTKHSIQYSPHWNTRWLFWERNLFLVTRKVNDFSSSLSDPSYDGIGGEEITVSCFGWSAEPIKAFIESCREFSDRQTQFFVIIYARDRYGLSWKPKARKPIRHLETVHFDNEIKQELLGDIRNYLDPKTQKRYQSRSMPYRRGYLFYGPPGTGKSSLSVAIAGEFGLDLYEVKIPSVATDADLEQMFQEIPPRCVVLLEDIDAVWTDRSSRPNSDNGQDNGSAPNCTLSGLLNVLDGVGSVEGRIIIMTTNHPEQLDSALVRPGRVDMKVLLGNISRKSAEEMFVRMFSPDLGCTSHVDMEEIRELAGEFAKEIPDDTFTPSLLQGFFQLHLESPHDAASSIGGWVKRELEKSSEKEFEVINGRRK</sequence>
<name>A0A366S6R2_9HYPO</name>
<evidence type="ECO:0000256" key="15">
    <source>
        <dbReference type="SAM" id="MobiDB-lite"/>
    </source>
</evidence>
<dbReference type="SMART" id="SM00321">
    <property type="entry name" value="WSC"/>
    <property type="match status" value="2"/>
</dbReference>
<dbReference type="InterPro" id="IPR050747">
    <property type="entry name" value="Mitochondrial_chaperone_BCS1"/>
</dbReference>